<name>A0A1G2F5B6_9BACT</name>
<reference evidence="1 2" key="1">
    <citation type="journal article" date="2016" name="Nat. Commun.">
        <title>Thousands of microbial genomes shed light on interconnected biogeochemical processes in an aquifer system.</title>
        <authorList>
            <person name="Anantharaman K."/>
            <person name="Brown C.T."/>
            <person name="Hug L.A."/>
            <person name="Sharon I."/>
            <person name="Castelle C.J."/>
            <person name="Probst A.J."/>
            <person name="Thomas B.C."/>
            <person name="Singh A."/>
            <person name="Wilkins M.J."/>
            <person name="Karaoz U."/>
            <person name="Brodie E.L."/>
            <person name="Williams K.H."/>
            <person name="Hubbard S.S."/>
            <person name="Banfield J.F."/>
        </authorList>
    </citation>
    <scope>NUCLEOTIDE SEQUENCE [LARGE SCALE GENOMIC DNA]</scope>
</reference>
<comment type="caution">
    <text evidence="1">The sequence shown here is derived from an EMBL/GenBank/DDBJ whole genome shotgun (WGS) entry which is preliminary data.</text>
</comment>
<protein>
    <submittedName>
        <fullName evidence="1">Uncharacterized protein</fullName>
    </submittedName>
</protein>
<proteinExistence type="predicted"/>
<gene>
    <name evidence="1" type="ORF">A2174_03195</name>
</gene>
<dbReference type="EMBL" id="MHMV01000051">
    <property type="protein sequence ID" value="OGZ33265.1"/>
    <property type="molecule type" value="Genomic_DNA"/>
</dbReference>
<evidence type="ECO:0000313" key="2">
    <source>
        <dbReference type="Proteomes" id="UP000177725"/>
    </source>
</evidence>
<dbReference type="AlphaFoldDB" id="A0A1G2F5B6"/>
<dbReference type="Proteomes" id="UP000177725">
    <property type="component" value="Unassembled WGS sequence"/>
</dbReference>
<organism evidence="1 2">
    <name type="scientific">Candidatus Portnoybacteria bacterium RBG_13_41_18</name>
    <dbReference type="NCBI Taxonomy" id="1801991"/>
    <lineage>
        <taxon>Bacteria</taxon>
        <taxon>Candidatus Portnoyibacteriota</taxon>
    </lineage>
</organism>
<accession>A0A1G2F5B6</accession>
<sequence length="117" mass="13081">MSKILIIVVIVVLVGGGVYWWKKDAINKLFGEKNPEGEICIHVITPAKNLTTGECREFPTPCDVPDDWEKVEKCSIIKYYLYKNQTECATVKYACPNDLRPFADSIGCGCGKADISY</sequence>
<evidence type="ECO:0000313" key="1">
    <source>
        <dbReference type="EMBL" id="OGZ33265.1"/>
    </source>
</evidence>